<keyword evidence="7" id="KW-1185">Reference proteome</keyword>
<evidence type="ECO:0000259" key="4">
    <source>
        <dbReference type="PROSITE" id="PS50175"/>
    </source>
</evidence>
<comment type="similarity">
    <text evidence="1">Belongs to the beta type-B retroviral polymerase family. HERV class-II K(HML-2) pol subfamily.</text>
</comment>
<dbReference type="InterPro" id="IPR043502">
    <property type="entry name" value="DNA/RNA_pol_sf"/>
</dbReference>
<dbReference type="SUPFAM" id="SSF57756">
    <property type="entry name" value="Retrovirus zinc finger-like domains"/>
    <property type="match status" value="1"/>
</dbReference>
<dbReference type="InterPro" id="IPR036875">
    <property type="entry name" value="Znf_CCHC_sf"/>
</dbReference>
<protein>
    <recommendedName>
        <fullName evidence="2">ribonuclease H</fullName>
        <ecNumber evidence="2">3.1.26.4</ecNumber>
    </recommendedName>
</protein>
<reference evidence="6 7" key="1">
    <citation type="submission" date="2024-09" db="EMBL/GenBank/DDBJ databases">
        <title>A chromosome-level genome assembly of Gray's grenadier anchovy, Coilia grayii.</title>
        <authorList>
            <person name="Fu Z."/>
        </authorList>
    </citation>
    <scope>NUCLEOTIDE SEQUENCE [LARGE SCALE GENOMIC DNA]</scope>
    <source>
        <strain evidence="6">G4</strain>
        <tissue evidence="6">Muscle</tissue>
    </source>
</reference>
<dbReference type="SUPFAM" id="SSF56672">
    <property type="entry name" value="DNA/RNA polymerases"/>
    <property type="match status" value="1"/>
</dbReference>
<dbReference type="Gene3D" id="4.10.60.10">
    <property type="entry name" value="Zinc finger, CCHC-type"/>
    <property type="match status" value="1"/>
</dbReference>
<dbReference type="InterPro" id="IPR000477">
    <property type="entry name" value="RT_dom"/>
</dbReference>
<dbReference type="Gene3D" id="1.10.4020.10">
    <property type="entry name" value="DNA breaking-rejoining enzymes"/>
    <property type="match status" value="1"/>
</dbReference>
<feature type="domain" description="Reverse transcriptase" evidence="5">
    <location>
        <begin position="535"/>
        <end position="712"/>
    </location>
</feature>
<dbReference type="Pfam" id="PF00078">
    <property type="entry name" value="RVT_1"/>
    <property type="match status" value="1"/>
</dbReference>
<dbReference type="InterPro" id="IPR038269">
    <property type="entry name" value="SCAN_sf"/>
</dbReference>
<dbReference type="Proteomes" id="UP001591681">
    <property type="component" value="Unassembled WGS sequence"/>
</dbReference>
<sequence length="713" mass="79184">MPKFCSEEVDVFFDAFEKLAKELQWPQESWPILVQSSFTGKALEAYATLDALKSTDYEQVKQVVLLAYEVVPEGHKQRFRSLRRKPGETYLDLIRHQEAAFERWLKGVGVYTYSHLRELILLEQFKLSIPRHVELHINDREVTEVRKAAMMADSYELAHREPVRKDRPVWDKPAIEERHPSGGVERFSGSRVHSTGQKSVQSSSALKDMICHYCRKPGHIKSWCPVLEKKASYKSDPYRPIAVVQSTHELVSDGEPSGNVSVDLYEGFKSVGTLSLSFEEQGAPVSILRDTGAAQSVLLQGVVELPESASLKTSALLKGLGGEFQAVPLYRLYLDSELVSGEVTLGVVPSLPIEGIQLLLGNDLAGERVSVSPIVGRLPCEALETKALEAEYPAVFSACVVTRSQAQLQKAGPTCSAQPVSLGDTQIEPVCCVVRQPELLDEDVSSRREPVSAHLQNSAALSDLPKLLHHLTPSQQSEMQVLIKSHLPLFRDRPSRTSLTVHDVETGDATPIKQHPYRVHPNKLVVMKEELAYMVDIGAVESSQSAWSSPVVLIPKSDGSTRFCIDYRKVNTVTKTDAYPIPRLEDCIDQIGKAEFVTKLDLLKGYWQVPLSDHAKDVSAFVTPQGLFRCLVLPFGMKNSPATFQRLMNQVTSGLDNVVAYIDDLIAFSFSWADHVVHLGQLFDRLESAGLVVNLPKCELGKARVTYLGHQVA</sequence>
<accession>A0ABD1JG24</accession>
<dbReference type="PANTHER" id="PTHR46888">
    <property type="entry name" value="ZINC KNUCKLE DOMAINCONTAINING PROTEIN-RELATED"/>
    <property type="match status" value="1"/>
</dbReference>
<dbReference type="EC" id="3.1.26.4" evidence="2"/>
<dbReference type="AlphaFoldDB" id="A0ABD1JG24"/>
<feature type="domain" description="Peptidase A2" evidence="4">
    <location>
        <begin position="285"/>
        <end position="364"/>
    </location>
</feature>
<proteinExistence type="inferred from homology"/>
<evidence type="ECO:0000256" key="1">
    <source>
        <dbReference type="ARBA" id="ARBA00010879"/>
    </source>
</evidence>
<comment type="caution">
    <text evidence="6">The sequence shown here is derived from an EMBL/GenBank/DDBJ whole genome shotgun (WGS) entry which is preliminary data.</text>
</comment>
<dbReference type="Pfam" id="PF02023">
    <property type="entry name" value="SCAN"/>
    <property type="match status" value="1"/>
</dbReference>
<evidence type="ECO:0000256" key="2">
    <source>
        <dbReference type="ARBA" id="ARBA00012180"/>
    </source>
</evidence>
<dbReference type="Gene3D" id="3.30.70.270">
    <property type="match status" value="1"/>
</dbReference>
<name>A0ABD1JG24_9TELE</name>
<dbReference type="InterPro" id="IPR003309">
    <property type="entry name" value="SCAN_dom"/>
</dbReference>
<dbReference type="EMBL" id="JBHFQA010000016">
    <property type="protein sequence ID" value="KAL2086009.1"/>
    <property type="molecule type" value="Genomic_DNA"/>
</dbReference>
<evidence type="ECO:0000256" key="3">
    <source>
        <dbReference type="SAM" id="MobiDB-lite"/>
    </source>
</evidence>
<dbReference type="SUPFAM" id="SSF47353">
    <property type="entry name" value="Retrovirus capsid dimerization domain-like"/>
    <property type="match status" value="1"/>
</dbReference>
<organism evidence="6 7">
    <name type="scientific">Coilia grayii</name>
    <name type="common">Gray's grenadier anchovy</name>
    <dbReference type="NCBI Taxonomy" id="363190"/>
    <lineage>
        <taxon>Eukaryota</taxon>
        <taxon>Metazoa</taxon>
        <taxon>Chordata</taxon>
        <taxon>Craniata</taxon>
        <taxon>Vertebrata</taxon>
        <taxon>Euteleostomi</taxon>
        <taxon>Actinopterygii</taxon>
        <taxon>Neopterygii</taxon>
        <taxon>Teleostei</taxon>
        <taxon>Clupei</taxon>
        <taxon>Clupeiformes</taxon>
        <taxon>Clupeoidei</taxon>
        <taxon>Engraulidae</taxon>
        <taxon>Coilinae</taxon>
        <taxon>Coilia</taxon>
    </lineage>
</organism>
<evidence type="ECO:0000313" key="7">
    <source>
        <dbReference type="Proteomes" id="UP001591681"/>
    </source>
</evidence>
<dbReference type="GO" id="GO:0004523">
    <property type="term" value="F:RNA-DNA hybrid ribonuclease activity"/>
    <property type="evidence" value="ECO:0007669"/>
    <property type="project" value="UniProtKB-EC"/>
</dbReference>
<evidence type="ECO:0000259" key="5">
    <source>
        <dbReference type="PROSITE" id="PS50878"/>
    </source>
</evidence>
<gene>
    <name evidence="6" type="ORF">ACEWY4_019329</name>
</gene>
<dbReference type="PROSITE" id="PS50878">
    <property type="entry name" value="RT_POL"/>
    <property type="match status" value="1"/>
</dbReference>
<dbReference type="InterPro" id="IPR001995">
    <property type="entry name" value="Peptidase_A2_cat"/>
</dbReference>
<feature type="region of interest" description="Disordered" evidence="3">
    <location>
        <begin position="180"/>
        <end position="199"/>
    </location>
</feature>
<dbReference type="PROSITE" id="PS50175">
    <property type="entry name" value="ASP_PROT_RETROV"/>
    <property type="match status" value="1"/>
</dbReference>
<dbReference type="PANTHER" id="PTHR46888:SF13">
    <property type="entry name" value="RIBONUCLEASE H"/>
    <property type="match status" value="1"/>
</dbReference>
<dbReference type="CDD" id="cd01647">
    <property type="entry name" value="RT_LTR"/>
    <property type="match status" value="1"/>
</dbReference>
<dbReference type="InterPro" id="IPR043128">
    <property type="entry name" value="Rev_trsase/Diguanyl_cyclase"/>
</dbReference>
<evidence type="ECO:0000313" key="6">
    <source>
        <dbReference type="EMBL" id="KAL2086009.1"/>
    </source>
</evidence>
<dbReference type="Gene3D" id="3.10.10.10">
    <property type="entry name" value="HIV Type 1 Reverse Transcriptase, subunit A, domain 1"/>
    <property type="match status" value="1"/>
</dbReference>